<dbReference type="EMBL" id="JADCKF010000013">
    <property type="protein sequence ID" value="MBE5056969.1"/>
    <property type="molecule type" value="Genomic_DNA"/>
</dbReference>
<dbReference type="Gene3D" id="3.40.50.410">
    <property type="entry name" value="von Willebrand factor, type A domain"/>
    <property type="match status" value="1"/>
</dbReference>
<feature type="region of interest" description="Disordered" evidence="1">
    <location>
        <begin position="957"/>
        <end position="1042"/>
    </location>
</feature>
<proteinExistence type="predicted"/>
<keyword evidence="5" id="KW-1185">Reference proteome</keyword>
<dbReference type="SUPFAM" id="SSF53300">
    <property type="entry name" value="vWA-like"/>
    <property type="match status" value="1"/>
</dbReference>
<gene>
    <name evidence="4" type="ORF">INF37_13330</name>
</gene>
<dbReference type="CDD" id="cd00198">
    <property type="entry name" value="vWFA"/>
    <property type="match status" value="1"/>
</dbReference>
<comment type="caution">
    <text evidence="4">The sequence shown here is derived from an EMBL/GenBank/DDBJ whole genome shotgun (WGS) entry which is preliminary data.</text>
</comment>
<accession>A0ABR9RE87</accession>
<keyword evidence="2" id="KW-0732">Signal</keyword>
<dbReference type="InterPro" id="IPR002035">
    <property type="entry name" value="VWF_A"/>
</dbReference>
<dbReference type="PANTHER" id="PTHR10579:SF43">
    <property type="entry name" value="ZINC FINGER (C3HC4-TYPE RING FINGER) FAMILY PROTEIN"/>
    <property type="match status" value="1"/>
</dbReference>
<sequence>MYNWKKRLLAAVLAGCMTVGLMAPALATVGGEDTASTAVDPGFSVDPVYPVEPTDPVEPVEPTPPVETEIPDGEIPLDPGFNVPDYANMSTEELYEVVKDLSDEDRAIVYSLLTEEQIAALEEYEKAMELPEVDMEAAQALLDELSAIDPMASDFVIRDYLLTLTEEEWALLELVLQPEEVENLRSYLSLSEIEVEEDTSEAPPFTSVGPLLPDGGTSFSEATMNEQPMQRMARTMASMEPRGGNYVEPAEGLLVNKTVSAVEGNPNRFVINMTAEAKSNIVETSVPCDIVLVLDVSGSMAGNKLTDLKNAVNGFLDTILQNSPDSRVSIVSYSNGANVNAYLTDISDGIDRLKGVVNNLSAGGGTYSNKGLEQAYYVLNGISNSDPMYDNSRAVVLFTDGIPGSGSWSGLFGEDAETHECAQSSIYWGQVLKAPKGSPVNVDAADSFYGHHGMDFVTRDWPWESYWLRDNRKNMPGCGATVYTVGLGLPQNDVKINEYMYRTSSSRPDGTHVVEWGNGGYFDNRTRNIPDGYYLTTDNSGELNDIFEKIANQTGKPIEGIKIRDYISPQFNIVDTGGNVLGVGDTFTQGGYTGTIGEDDNGLYIEWTDVNLKPMEPGKPDTAQKFNESIYVEPKSGFLGGNSVPTNIADISGVYDTDGDCIGSFPEPKVDVAIQPLTLNGNNVNIYYGNDAPAPEDLVSWGGTPLSELEPWQTAYVNVSATVTNTINNTTDGSYDVAVTVTPKSEACGIGTPAVEQTDSAQGTVNVFKLYVTYQDTTVTQGETSDYADNLVDQVWKHGDVTDENVAMMGSRPTLSFAYDPEDGEVIGTGDINVKVAVTKDGTPYGGVVFVWQSGNGCAGCTDPNPDAQFRIHIFVPEFTFTLTKELTAAADGEQTFVFHIEGTGVDMTVALTIPNGGTSASKQITLPSGTYTVTEDSDWSWKYEKNNQSFEVTKDGDTAEFTNTRNDKNWLGGSHSVENDFAPVNSGSSDQTIDTLDALVPPLPTGEKKQENEDDQKKTEPDPGEDPDLDGMTQEGGVDHV</sequence>
<feature type="region of interest" description="Disordered" evidence="1">
    <location>
        <begin position="55"/>
        <end position="77"/>
    </location>
</feature>
<evidence type="ECO:0000313" key="4">
    <source>
        <dbReference type="EMBL" id="MBE5056969.1"/>
    </source>
</evidence>
<dbReference type="Proteomes" id="UP000806211">
    <property type="component" value="Unassembled WGS sequence"/>
</dbReference>
<feature type="chain" id="PRO_5046384028" evidence="2">
    <location>
        <begin position="28"/>
        <end position="1042"/>
    </location>
</feature>
<evidence type="ECO:0000259" key="3">
    <source>
        <dbReference type="PROSITE" id="PS50234"/>
    </source>
</evidence>
<dbReference type="PROSITE" id="PS50234">
    <property type="entry name" value="VWFA"/>
    <property type="match status" value="1"/>
</dbReference>
<dbReference type="InterPro" id="IPR036465">
    <property type="entry name" value="vWFA_dom_sf"/>
</dbReference>
<dbReference type="SMART" id="SM00327">
    <property type="entry name" value="VWA"/>
    <property type="match status" value="1"/>
</dbReference>
<name>A0ABR9RE87_9FIRM</name>
<feature type="signal peptide" evidence="2">
    <location>
        <begin position="1"/>
        <end position="27"/>
    </location>
</feature>
<feature type="compositionally biased region" description="Polar residues" evidence="1">
    <location>
        <begin position="986"/>
        <end position="995"/>
    </location>
</feature>
<evidence type="ECO:0000313" key="5">
    <source>
        <dbReference type="Proteomes" id="UP000806211"/>
    </source>
</evidence>
<protein>
    <submittedName>
        <fullName evidence="4">VWA domain-containing protein</fullName>
    </submittedName>
</protein>
<dbReference type="Pfam" id="PF00092">
    <property type="entry name" value="VWA"/>
    <property type="match status" value="1"/>
</dbReference>
<dbReference type="RefSeq" id="WP_193538807.1">
    <property type="nucleotide sequence ID" value="NZ_JADCKF010000013.1"/>
</dbReference>
<feature type="domain" description="VWFA" evidence="3">
    <location>
        <begin position="289"/>
        <end position="550"/>
    </location>
</feature>
<evidence type="ECO:0000256" key="2">
    <source>
        <dbReference type="SAM" id="SignalP"/>
    </source>
</evidence>
<dbReference type="PANTHER" id="PTHR10579">
    <property type="entry name" value="CALCIUM-ACTIVATED CHLORIDE CHANNEL REGULATOR"/>
    <property type="match status" value="1"/>
</dbReference>
<feature type="compositionally biased region" description="Basic and acidic residues" evidence="1">
    <location>
        <begin position="1007"/>
        <end position="1022"/>
    </location>
</feature>
<evidence type="ECO:0000256" key="1">
    <source>
        <dbReference type="SAM" id="MobiDB-lite"/>
    </source>
</evidence>
<reference evidence="4 5" key="1">
    <citation type="submission" date="2020-10" db="EMBL/GenBank/DDBJ databases">
        <title>ChiBAC.</title>
        <authorList>
            <person name="Zenner C."/>
            <person name="Hitch T.C.A."/>
            <person name="Clavel T."/>
        </authorList>
    </citation>
    <scope>NUCLEOTIDE SEQUENCE [LARGE SCALE GENOMIC DNA]</scope>
    <source>
        <strain evidence="4 5">DSM 107456</strain>
    </source>
</reference>
<dbReference type="InterPro" id="IPR051266">
    <property type="entry name" value="CLCR"/>
</dbReference>
<organism evidence="4 5">
    <name type="scientific">Pseudoflavonifractor gallinarum</name>
    <dbReference type="NCBI Taxonomy" id="2779352"/>
    <lineage>
        <taxon>Bacteria</taxon>
        <taxon>Bacillati</taxon>
        <taxon>Bacillota</taxon>
        <taxon>Clostridia</taxon>
        <taxon>Eubacteriales</taxon>
        <taxon>Oscillospiraceae</taxon>
        <taxon>Pseudoflavonifractor</taxon>
    </lineage>
</organism>